<dbReference type="InterPro" id="IPR011051">
    <property type="entry name" value="RmlC_Cupin_sf"/>
</dbReference>
<evidence type="ECO:0000256" key="6">
    <source>
        <dbReference type="ARBA" id="ARBA00023004"/>
    </source>
</evidence>
<feature type="domain" description="Homogentisate 1,2-dioxygenase N-terminal" evidence="10">
    <location>
        <begin position="90"/>
        <end position="226"/>
    </location>
</feature>
<keyword evidence="12" id="KW-1185">Reference proteome</keyword>
<feature type="domain" description="Homogentisate 1,2-dioxygenase C-terminal" evidence="9">
    <location>
        <begin position="260"/>
        <end position="363"/>
    </location>
</feature>
<evidence type="ECO:0000313" key="11">
    <source>
        <dbReference type="EMBL" id="QDG53633.1"/>
    </source>
</evidence>
<comment type="similarity">
    <text evidence="2">Belongs to the homogentisate dioxygenase family.</text>
</comment>
<protein>
    <submittedName>
        <fullName evidence="11">Homogentisate 1,2-dioxygenase</fullName>
    </submittedName>
</protein>
<dbReference type="Proteomes" id="UP000315995">
    <property type="component" value="Chromosome"/>
</dbReference>
<evidence type="ECO:0000259" key="9">
    <source>
        <dbReference type="Pfam" id="PF04209"/>
    </source>
</evidence>
<name>A0A4Y6PZD7_PERCE</name>
<evidence type="ECO:0000259" key="10">
    <source>
        <dbReference type="Pfam" id="PF20510"/>
    </source>
</evidence>
<accession>A0A4Y6PZD7</accession>
<organism evidence="11 12">
    <name type="scientific">Persicimonas caeni</name>
    <dbReference type="NCBI Taxonomy" id="2292766"/>
    <lineage>
        <taxon>Bacteria</taxon>
        <taxon>Deltaproteobacteria</taxon>
        <taxon>Bradymonadales</taxon>
        <taxon>Bradymonadaceae</taxon>
        <taxon>Persicimonas</taxon>
    </lineage>
</organism>
<dbReference type="GO" id="GO:0046872">
    <property type="term" value="F:metal ion binding"/>
    <property type="evidence" value="ECO:0007669"/>
    <property type="project" value="UniProtKB-KW"/>
</dbReference>
<dbReference type="RefSeq" id="WP_141200087.1">
    <property type="nucleotide sequence ID" value="NZ_CP041186.1"/>
</dbReference>
<evidence type="ECO:0000256" key="4">
    <source>
        <dbReference type="ARBA" id="ARBA00022964"/>
    </source>
</evidence>
<gene>
    <name evidence="11" type="ORF">FIV42_23670</name>
</gene>
<dbReference type="GO" id="GO:0006559">
    <property type="term" value="P:L-phenylalanine catabolic process"/>
    <property type="evidence" value="ECO:0007669"/>
    <property type="project" value="InterPro"/>
</dbReference>
<dbReference type="InterPro" id="IPR046452">
    <property type="entry name" value="HgmA_N"/>
</dbReference>
<dbReference type="InterPro" id="IPR014710">
    <property type="entry name" value="RmlC-like_jellyroll"/>
</dbReference>
<keyword evidence="6 8" id="KW-0408">Iron</keyword>
<feature type="binding site" evidence="8">
    <location>
        <position position="279"/>
    </location>
    <ligand>
        <name>Fe cation</name>
        <dbReference type="ChEBI" id="CHEBI:24875"/>
    </ligand>
</feature>
<comment type="cofactor">
    <cofactor evidence="1 8">
        <name>Fe cation</name>
        <dbReference type="ChEBI" id="CHEBI:24875"/>
    </cofactor>
</comment>
<feature type="active site" description="Proton acceptor" evidence="7">
    <location>
        <position position="241"/>
    </location>
</feature>
<reference evidence="11 12" key="1">
    <citation type="submission" date="2019-06" db="EMBL/GenBank/DDBJ databases">
        <title>Persicimonas caeni gen. nov., sp. nov., a predatory bacterium isolated from solar saltern.</title>
        <authorList>
            <person name="Wang S."/>
        </authorList>
    </citation>
    <scope>NUCLEOTIDE SEQUENCE [LARGE SCALE GENOMIC DNA]</scope>
    <source>
        <strain evidence="11 12">YN101</strain>
    </source>
</reference>
<dbReference type="InterPro" id="IPR046451">
    <property type="entry name" value="HgmA_C"/>
</dbReference>
<dbReference type="EMBL" id="CP041186">
    <property type="protein sequence ID" value="QDG53633.1"/>
    <property type="molecule type" value="Genomic_DNA"/>
</dbReference>
<evidence type="ECO:0000256" key="7">
    <source>
        <dbReference type="PIRSR" id="PIRSR605708-1"/>
    </source>
</evidence>
<dbReference type="Gene3D" id="2.60.120.10">
    <property type="entry name" value="Jelly Rolls"/>
    <property type="match status" value="1"/>
</dbReference>
<dbReference type="AlphaFoldDB" id="A0A4Y6PZD7"/>
<dbReference type="Pfam" id="PF20510">
    <property type="entry name" value="HgmA_N"/>
    <property type="match status" value="1"/>
</dbReference>
<dbReference type="SUPFAM" id="SSF51182">
    <property type="entry name" value="RmlC-like cupins"/>
    <property type="match status" value="1"/>
</dbReference>
<evidence type="ECO:0000256" key="3">
    <source>
        <dbReference type="ARBA" id="ARBA00022723"/>
    </source>
</evidence>
<evidence type="ECO:0000256" key="5">
    <source>
        <dbReference type="ARBA" id="ARBA00023002"/>
    </source>
</evidence>
<dbReference type="InterPro" id="IPR005708">
    <property type="entry name" value="Homogentis_dOase"/>
</dbReference>
<accession>A0A5B8YB02</accession>
<feature type="binding site" evidence="8">
    <location>
        <position position="315"/>
    </location>
    <ligand>
        <name>Fe cation</name>
        <dbReference type="ChEBI" id="CHEBI:24875"/>
    </ligand>
</feature>
<sequence length="365" mass="41199">MYFKKGRFSRQAHVDLPEGTVEEEYAREGFFGRTSHLYRTEAPVGWVDIEGDLRPHAFETERLPGLGVADYVEGRVPFLQNADCELSMAHISEPMDYDFRNADGDETLFVHVGEGRIDTDFGPLEYEAGDYLVIPRGTAYRLIPSEKTALYVIETTGAIGIPERGIIGNHALFDPGVINVPEPAPRNLEGDRFRLKIKRGGKITTVTYPHDPFNVVGWKGDLTVWQLNIRDIRPILSEKYHLPPTAHVTFTAPNVVICTFLPRGLETGDPGALRVPFYHANIDYDEVLFYHDGDFFSREGIDAGMVTFHPQGLPHGPHPKAIEAAKTKERTDEVAVMVDTRNPLEMTAKALEVERKDYWKSWMTE</sequence>
<dbReference type="GO" id="GO:0006570">
    <property type="term" value="P:tyrosine metabolic process"/>
    <property type="evidence" value="ECO:0007669"/>
    <property type="project" value="InterPro"/>
</dbReference>
<evidence type="ECO:0000313" key="12">
    <source>
        <dbReference type="Proteomes" id="UP000315995"/>
    </source>
</evidence>
<dbReference type="PANTHER" id="PTHR11056:SF0">
    <property type="entry name" value="HOMOGENTISATE 1,2-DIOXYGENASE"/>
    <property type="match status" value="1"/>
</dbReference>
<dbReference type="PANTHER" id="PTHR11056">
    <property type="entry name" value="HOMOGENTISATE 1,2-DIOXYGENASE"/>
    <property type="match status" value="1"/>
</dbReference>
<proteinExistence type="inferred from homology"/>
<evidence type="ECO:0000256" key="8">
    <source>
        <dbReference type="PIRSR" id="PIRSR605708-2"/>
    </source>
</evidence>
<keyword evidence="3 8" id="KW-0479">Metal-binding</keyword>
<keyword evidence="5" id="KW-0560">Oxidoreductase</keyword>
<evidence type="ECO:0000256" key="1">
    <source>
        <dbReference type="ARBA" id="ARBA00001962"/>
    </source>
</evidence>
<feature type="binding site" evidence="8">
    <location>
        <position position="315"/>
    </location>
    <ligand>
        <name>homogentisate</name>
        <dbReference type="ChEBI" id="CHEBI:16169"/>
    </ligand>
</feature>
<dbReference type="Pfam" id="PF04209">
    <property type="entry name" value="HgmA_C"/>
    <property type="match status" value="1"/>
</dbReference>
<dbReference type="GO" id="GO:0004411">
    <property type="term" value="F:homogentisate 1,2-dioxygenase activity"/>
    <property type="evidence" value="ECO:0007669"/>
    <property type="project" value="InterPro"/>
</dbReference>
<keyword evidence="4 11" id="KW-0223">Dioxygenase</keyword>
<dbReference type="GO" id="GO:0005737">
    <property type="term" value="C:cytoplasm"/>
    <property type="evidence" value="ECO:0007669"/>
    <property type="project" value="TreeGrafter"/>
</dbReference>
<feature type="binding site" evidence="8">
    <location>
        <position position="285"/>
    </location>
    <ligand>
        <name>Fe cation</name>
        <dbReference type="ChEBI" id="CHEBI:24875"/>
    </ligand>
</feature>
<dbReference type="OrthoDB" id="9811253at2"/>
<evidence type="ECO:0000256" key="2">
    <source>
        <dbReference type="ARBA" id="ARBA00007757"/>
    </source>
</evidence>